<feature type="compositionally biased region" description="Basic and acidic residues" evidence="1">
    <location>
        <begin position="635"/>
        <end position="648"/>
    </location>
</feature>
<proteinExistence type="predicted"/>
<dbReference type="InterPro" id="IPR047777">
    <property type="entry name" value="LapA-like_RM"/>
</dbReference>
<evidence type="ECO:0000256" key="1">
    <source>
        <dbReference type="SAM" id="MobiDB-lite"/>
    </source>
</evidence>
<dbReference type="Pfam" id="PF19116">
    <property type="entry name" value="DUF5801"/>
    <property type="match status" value="1"/>
</dbReference>
<evidence type="ECO:0000313" key="3">
    <source>
        <dbReference type="EMBL" id="MBA2778935.1"/>
    </source>
</evidence>
<accession>A0A7V9W0Q5</accession>
<dbReference type="InterPro" id="IPR043824">
    <property type="entry name" value="DUF5801"/>
</dbReference>
<feature type="region of interest" description="Disordered" evidence="1">
    <location>
        <begin position="635"/>
        <end position="664"/>
    </location>
</feature>
<dbReference type="Proteomes" id="UP000518091">
    <property type="component" value="Unassembled WGS sequence"/>
</dbReference>
<feature type="domain" description="DUF5801" evidence="2">
    <location>
        <begin position="381"/>
        <end position="514"/>
    </location>
</feature>
<reference evidence="3 4" key="1">
    <citation type="submission" date="2020-07" db="EMBL/GenBank/DDBJ databases">
        <title>Identification of Halomonas strains.</title>
        <authorList>
            <person name="Xiao Z."/>
            <person name="Shen J."/>
        </authorList>
    </citation>
    <scope>NUCLEOTIDE SEQUENCE [LARGE SCALE GENOMIC DNA]</scope>
    <source>
        <strain evidence="3 4">DSM 17331</strain>
    </source>
</reference>
<dbReference type="NCBIfam" id="NF033682">
    <property type="entry name" value="retention_LapA"/>
    <property type="match status" value="1"/>
</dbReference>
<evidence type="ECO:0000313" key="4">
    <source>
        <dbReference type="Proteomes" id="UP000518091"/>
    </source>
</evidence>
<sequence>MTIATVISITGRAWARDPDGNVRELNVGDTLQENEVLVTSDNGSAQLDFGDGLDPTLVEGGEQVAMLPELDSEIPVDVPGFAAMDDDLETLLAALEDDDVDLLDVLDATAAGAGPGGAADGGHSFVRLARIAEDTDPLAFDFGMTDLGGLPEEEGGAAILAAAEEEPIAPEEELVAPTAGSFDVSVFDVETLGETGSVASGVLPFTFGSGGAGTISFSAMDGVESQVGQENLVYSWDSETNTLTAFSAGRELTIFTIGVDPGTGEFTLTQVNNLLHEEGMDEALTSLVYTVTSGSGTATGSLNITIVDDVPTVESVHGSEALDELSLESSDADLEDPSFWYELAAGGLPVKEGGGASNDLPPGSDDGYGNDIPYWPESPNSLDLSAFFDATIDWGADGAGAQPQWHYGLSLTEQGEDAVDSGLSTGDEQIYLHVVNGMIVGSTSQTAPSVESGAEDIAFVLFIQGSQLSLVQFKAIDHPPGVNPGESIGLGSDLISLTGTVTVVDADGDIATNSGVIDLGVLLGFIDDGPLVELGGDTLAVEAGDSIEGTWNTDPGGDVVGASIFVSINGGEEQEVSFSDGEATFNVYLEDGETLAGTLSFQADGTWSFAAGTNLDHSDGKVPVSFELIKIDGDGDRESASHTIKIKDGAGPTPGGEDGEGGSVSLVVNERGLREDADSDKLSDSAELYFTAGSDDIVSFAFGDTGNINVDGLDGELTWHEVGGELIGRLDGEDVLKLSLSGGTIAAGESGSVSVMVELLSNLPHGLDLDELTLSGIEVIAVDSDGTASDPGTVGVQVDDDTPDVSLGGGKFATEGGDAVTGSWSTESGADADGASREIAFNGGEPQAFEVGQTYQLDQGELTFHADGSWTFVPGTNLDHSDGKVPVSFELIKIDGDGDR</sequence>
<feature type="non-terminal residue" evidence="3">
    <location>
        <position position="900"/>
    </location>
</feature>
<protein>
    <submittedName>
        <fullName evidence="3">Retention module-containing protein</fullName>
    </submittedName>
</protein>
<dbReference type="RefSeq" id="WP_181514415.1">
    <property type="nucleotide sequence ID" value="NZ_JACEFT010000007.1"/>
</dbReference>
<evidence type="ECO:0000259" key="2">
    <source>
        <dbReference type="Pfam" id="PF19116"/>
    </source>
</evidence>
<comment type="caution">
    <text evidence="3">The sequence shown here is derived from an EMBL/GenBank/DDBJ whole genome shotgun (WGS) entry which is preliminary data.</text>
</comment>
<gene>
    <name evidence="3" type="ORF">H1D44_08485</name>
</gene>
<name>A0A7V9W0Q5_9GAMM</name>
<organism evidence="3 4">
    <name type="scientific">Billgrantia kenyensis</name>
    <dbReference type="NCBI Taxonomy" id="321266"/>
    <lineage>
        <taxon>Bacteria</taxon>
        <taxon>Pseudomonadati</taxon>
        <taxon>Pseudomonadota</taxon>
        <taxon>Gammaproteobacteria</taxon>
        <taxon>Oceanospirillales</taxon>
        <taxon>Halomonadaceae</taxon>
        <taxon>Billgrantia</taxon>
    </lineage>
</organism>
<dbReference type="AlphaFoldDB" id="A0A7V9W0Q5"/>
<dbReference type="EMBL" id="JACEFT010000007">
    <property type="protein sequence ID" value="MBA2778935.1"/>
    <property type="molecule type" value="Genomic_DNA"/>
</dbReference>